<dbReference type="PATRIC" id="fig|1629550.3.peg.1737"/>
<reference evidence="2 3" key="1">
    <citation type="submission" date="2015-04" db="EMBL/GenBank/DDBJ databases">
        <title>Microcin producing Clostridium sp. JC272T.</title>
        <authorList>
            <person name="Jyothsna T."/>
            <person name="Sasikala C."/>
            <person name="Ramana C."/>
        </authorList>
    </citation>
    <scope>NUCLEOTIDE SEQUENCE [LARGE SCALE GENOMIC DNA]</scope>
    <source>
        <strain evidence="2 3">JC272</strain>
    </source>
</reference>
<dbReference type="Proteomes" id="UP000034407">
    <property type="component" value="Unassembled WGS sequence"/>
</dbReference>
<proteinExistence type="predicted"/>
<dbReference type="Gene3D" id="3.30.2010.10">
    <property type="entry name" value="Metalloproteases ('zincins'), catalytic domain"/>
    <property type="match status" value="1"/>
</dbReference>
<organism evidence="2 3">
    <name type="scientific">Paraclostridium benzoelyticum</name>
    <dbReference type="NCBI Taxonomy" id="1629550"/>
    <lineage>
        <taxon>Bacteria</taxon>
        <taxon>Bacillati</taxon>
        <taxon>Bacillota</taxon>
        <taxon>Clostridia</taxon>
        <taxon>Peptostreptococcales</taxon>
        <taxon>Peptostreptococcaceae</taxon>
        <taxon>Paraclostridium</taxon>
    </lineage>
</organism>
<dbReference type="RefSeq" id="WP_046823390.1">
    <property type="nucleotide sequence ID" value="NZ_LBBT01000229.1"/>
</dbReference>
<comment type="caution">
    <text evidence="2">The sequence shown here is derived from an EMBL/GenBank/DDBJ whole genome shotgun (WGS) entry which is preliminary data.</text>
</comment>
<evidence type="ECO:0000313" key="3">
    <source>
        <dbReference type="Proteomes" id="UP000034407"/>
    </source>
</evidence>
<feature type="domain" description="YgjP-like metallopeptidase" evidence="1">
    <location>
        <begin position="22"/>
        <end position="231"/>
    </location>
</feature>
<gene>
    <name evidence="2" type="ORF">VN21_11390</name>
</gene>
<dbReference type="Pfam" id="PF01863">
    <property type="entry name" value="YgjP-like"/>
    <property type="match status" value="1"/>
</dbReference>
<name>A0A0M3DHU8_9FIRM</name>
<sequence length="237" mass="28380">MEVTFMYKNREIRFNVIYRKRKTMSLEIKRDGIINVIAPNGLDESFIVDKVKNKSDWIIKKLDEIEVLNNNRYTRSYKSGDIFLYLGNEYILEVLIDKSTIGTIVSLENNKLIVRSNSNNKDVIQRALKKWYTDETLGIVKERISYYKIFFEDTVTSIKIKDQKSRWASCTYKNEILFNLRCSMMPIQIIDYIVVHEMCHMEHRNHSKDFYLAVEKILPDYKERIKWLKNNGMRMNF</sequence>
<protein>
    <recommendedName>
        <fullName evidence="1">YgjP-like metallopeptidase domain-containing protein</fullName>
    </recommendedName>
</protein>
<dbReference type="CDD" id="cd07344">
    <property type="entry name" value="M48_yhfN_like"/>
    <property type="match status" value="1"/>
</dbReference>
<keyword evidence="3" id="KW-1185">Reference proteome</keyword>
<dbReference type="EMBL" id="LBBT01000229">
    <property type="protein sequence ID" value="KKY00942.1"/>
    <property type="molecule type" value="Genomic_DNA"/>
</dbReference>
<dbReference type="InterPro" id="IPR053136">
    <property type="entry name" value="UTP_pyrophosphatase-like"/>
</dbReference>
<dbReference type="OrthoDB" id="9811177at2"/>
<accession>A0A0M3DHU8</accession>
<evidence type="ECO:0000259" key="1">
    <source>
        <dbReference type="Pfam" id="PF01863"/>
    </source>
</evidence>
<dbReference type="InterPro" id="IPR002725">
    <property type="entry name" value="YgjP-like_metallopeptidase"/>
</dbReference>
<dbReference type="AlphaFoldDB" id="A0A0M3DHU8"/>
<evidence type="ECO:0000313" key="2">
    <source>
        <dbReference type="EMBL" id="KKY00942.1"/>
    </source>
</evidence>
<dbReference type="PANTHER" id="PTHR30399">
    <property type="entry name" value="UNCHARACTERIZED PROTEIN YGJP"/>
    <property type="match status" value="1"/>
</dbReference>
<dbReference type="PANTHER" id="PTHR30399:SF1">
    <property type="entry name" value="UTP PYROPHOSPHATASE"/>
    <property type="match status" value="1"/>
</dbReference>